<evidence type="ECO:0000313" key="3">
    <source>
        <dbReference type="Proteomes" id="UP000199045"/>
    </source>
</evidence>
<evidence type="ECO:0000256" key="1">
    <source>
        <dbReference type="SAM" id="MobiDB-lite"/>
    </source>
</evidence>
<feature type="region of interest" description="Disordered" evidence="1">
    <location>
        <begin position="1"/>
        <end position="29"/>
    </location>
</feature>
<reference evidence="2 3" key="1">
    <citation type="submission" date="2016-10" db="EMBL/GenBank/DDBJ databases">
        <authorList>
            <person name="de Groot N.N."/>
        </authorList>
    </citation>
    <scope>NUCLEOTIDE SEQUENCE [LARGE SCALE GENOMIC DNA]</scope>
    <source>
        <strain evidence="2 3">DSM 527</strain>
    </source>
</reference>
<organism evidence="2 3">
    <name type="scientific">Chitinophaga filiformis</name>
    <name type="common">Myxococcus filiformis</name>
    <name type="synonym">Flexibacter filiformis</name>
    <dbReference type="NCBI Taxonomy" id="104663"/>
    <lineage>
        <taxon>Bacteria</taxon>
        <taxon>Pseudomonadati</taxon>
        <taxon>Bacteroidota</taxon>
        <taxon>Chitinophagia</taxon>
        <taxon>Chitinophagales</taxon>
        <taxon>Chitinophagaceae</taxon>
        <taxon>Chitinophaga</taxon>
    </lineage>
</organism>
<evidence type="ECO:0000313" key="2">
    <source>
        <dbReference type="EMBL" id="SDH12966.1"/>
    </source>
</evidence>
<gene>
    <name evidence="2" type="ORF">SAMN04488121_10921</name>
</gene>
<feature type="compositionally biased region" description="Basic and acidic residues" evidence="1">
    <location>
        <begin position="1"/>
        <end position="15"/>
    </location>
</feature>
<proteinExistence type="predicted"/>
<name>A0A1G7ZWD5_CHIFI</name>
<protein>
    <submittedName>
        <fullName evidence="2">Uncharacterized protein</fullName>
    </submittedName>
</protein>
<dbReference type="Proteomes" id="UP000199045">
    <property type="component" value="Unassembled WGS sequence"/>
</dbReference>
<dbReference type="EMBL" id="FNBN01000009">
    <property type="protein sequence ID" value="SDH12966.1"/>
    <property type="molecule type" value="Genomic_DNA"/>
</dbReference>
<accession>A0A1G7ZWD5</accession>
<sequence length="29" mass="3310">MTKYKGESSKVKRGAENTLSDYLIHQVPE</sequence>
<dbReference type="AlphaFoldDB" id="A0A1G7ZWD5"/>